<evidence type="ECO:0000313" key="5">
    <source>
        <dbReference type="EMBL" id="MBC5650206.1"/>
    </source>
</evidence>
<dbReference type="Gene3D" id="1.10.10.10">
    <property type="entry name" value="Winged helix-like DNA-binding domain superfamily/Winged helix DNA-binding domain"/>
    <property type="match status" value="1"/>
</dbReference>
<dbReference type="RefSeq" id="WP_186900936.1">
    <property type="nucleotide sequence ID" value="NZ_JACOOT010000009.1"/>
</dbReference>
<dbReference type="InterPro" id="IPR036390">
    <property type="entry name" value="WH_DNA-bd_sf"/>
</dbReference>
<dbReference type="Proteomes" id="UP000652847">
    <property type="component" value="Unassembled WGS sequence"/>
</dbReference>
<dbReference type="AlphaFoldDB" id="A0A8I0AHJ4"/>
<dbReference type="Pfam" id="PF12802">
    <property type="entry name" value="MarR_2"/>
    <property type="match status" value="1"/>
</dbReference>
<keyword evidence="1" id="KW-0805">Transcription regulation</keyword>
<protein>
    <submittedName>
        <fullName evidence="5">MarR family transcriptional regulator</fullName>
    </submittedName>
</protein>
<dbReference type="SMART" id="SM00347">
    <property type="entry name" value="HTH_MARR"/>
    <property type="match status" value="1"/>
</dbReference>
<dbReference type="SUPFAM" id="SSF46785">
    <property type="entry name" value="Winged helix' DNA-binding domain"/>
    <property type="match status" value="1"/>
</dbReference>
<dbReference type="EMBL" id="JACOOT010000009">
    <property type="protein sequence ID" value="MBC5650206.1"/>
    <property type="molecule type" value="Genomic_DNA"/>
</dbReference>
<evidence type="ECO:0000256" key="3">
    <source>
        <dbReference type="ARBA" id="ARBA00023163"/>
    </source>
</evidence>
<dbReference type="InterPro" id="IPR000835">
    <property type="entry name" value="HTH_MarR-typ"/>
</dbReference>
<evidence type="ECO:0000313" key="6">
    <source>
        <dbReference type="Proteomes" id="UP000652847"/>
    </source>
</evidence>
<organism evidence="5 6">
    <name type="scientific">Blautia segnis</name>
    <dbReference type="NCBI Taxonomy" id="2763030"/>
    <lineage>
        <taxon>Bacteria</taxon>
        <taxon>Bacillati</taxon>
        <taxon>Bacillota</taxon>
        <taxon>Clostridia</taxon>
        <taxon>Lachnospirales</taxon>
        <taxon>Lachnospiraceae</taxon>
        <taxon>Blautia</taxon>
    </lineage>
</organism>
<accession>A0A8I0AHJ4</accession>
<evidence type="ECO:0000259" key="4">
    <source>
        <dbReference type="PROSITE" id="PS50995"/>
    </source>
</evidence>
<evidence type="ECO:0000256" key="1">
    <source>
        <dbReference type="ARBA" id="ARBA00023015"/>
    </source>
</evidence>
<comment type="caution">
    <text evidence="5">The sequence shown here is derived from an EMBL/GenBank/DDBJ whole genome shotgun (WGS) entry which is preliminary data.</text>
</comment>
<dbReference type="PANTHER" id="PTHR42756:SF1">
    <property type="entry name" value="TRANSCRIPTIONAL REPRESSOR OF EMRAB OPERON"/>
    <property type="match status" value="1"/>
</dbReference>
<dbReference type="GO" id="GO:0003700">
    <property type="term" value="F:DNA-binding transcription factor activity"/>
    <property type="evidence" value="ECO:0007669"/>
    <property type="project" value="InterPro"/>
</dbReference>
<feature type="domain" description="HTH marR-type" evidence="4">
    <location>
        <begin position="1"/>
        <end position="136"/>
    </location>
</feature>
<proteinExistence type="predicted"/>
<dbReference type="PROSITE" id="PS50995">
    <property type="entry name" value="HTH_MARR_2"/>
    <property type="match status" value="1"/>
</dbReference>
<keyword evidence="6" id="KW-1185">Reference proteome</keyword>
<evidence type="ECO:0000256" key="2">
    <source>
        <dbReference type="ARBA" id="ARBA00023125"/>
    </source>
</evidence>
<sequence length="150" mass="17192">MNPIDLIFISTKTMKAYEAFCQPVCKKFQLNQTSFDVLMFLANNPKYNTARDICEIRGIRTGIASVAVDFLVSNGYLLRQPDDIDRRIWRLLITEKSAPIIQEGRAVQQEFGKRLTHGISEEELAAYTQIIQKFKENILAITHNKKGELL</sequence>
<name>A0A8I0AHJ4_9FIRM</name>
<keyword evidence="3" id="KW-0804">Transcription</keyword>
<dbReference type="GO" id="GO:0003677">
    <property type="term" value="F:DNA binding"/>
    <property type="evidence" value="ECO:0007669"/>
    <property type="project" value="UniProtKB-KW"/>
</dbReference>
<dbReference type="InterPro" id="IPR036388">
    <property type="entry name" value="WH-like_DNA-bd_sf"/>
</dbReference>
<gene>
    <name evidence="5" type="ORF">H8S54_03490</name>
</gene>
<reference evidence="5 6" key="1">
    <citation type="submission" date="2020-08" db="EMBL/GenBank/DDBJ databases">
        <title>Genome public.</title>
        <authorList>
            <person name="Liu C."/>
            <person name="Sun Q."/>
        </authorList>
    </citation>
    <scope>NUCLEOTIDE SEQUENCE [LARGE SCALE GENOMIC DNA]</scope>
    <source>
        <strain evidence="5 6">BX17</strain>
    </source>
</reference>
<dbReference type="PANTHER" id="PTHR42756">
    <property type="entry name" value="TRANSCRIPTIONAL REGULATOR, MARR"/>
    <property type="match status" value="1"/>
</dbReference>
<keyword evidence="2" id="KW-0238">DNA-binding</keyword>